<keyword evidence="1" id="KW-0812">Transmembrane</keyword>
<evidence type="ECO:0000256" key="1">
    <source>
        <dbReference type="SAM" id="Phobius"/>
    </source>
</evidence>
<dbReference type="Proteomes" id="UP000074903">
    <property type="component" value="Unassembled WGS sequence"/>
</dbReference>
<gene>
    <name evidence="2" type="ORF">ERS132531_00189</name>
</gene>
<dbReference type="EMBL" id="FILX01000002">
    <property type="protein sequence ID" value="CYX34781.1"/>
    <property type="molecule type" value="Genomic_DNA"/>
</dbReference>
<organism evidence="2 3">
    <name type="scientific">Streptococcus suis</name>
    <dbReference type="NCBI Taxonomy" id="1307"/>
    <lineage>
        <taxon>Bacteria</taxon>
        <taxon>Bacillati</taxon>
        <taxon>Bacillota</taxon>
        <taxon>Bacilli</taxon>
        <taxon>Lactobacillales</taxon>
        <taxon>Streptococcaceae</taxon>
        <taxon>Streptococcus</taxon>
    </lineage>
</organism>
<evidence type="ECO:0000313" key="2">
    <source>
        <dbReference type="EMBL" id="CYX34781.1"/>
    </source>
</evidence>
<dbReference type="AlphaFoldDB" id="A0A0Z8UBK9"/>
<dbReference type="RefSeq" id="WP_044765358.1">
    <property type="nucleotide sequence ID" value="NZ_CEHB01000071.1"/>
</dbReference>
<proteinExistence type="predicted"/>
<name>A0A0Z8UBK9_STRSU</name>
<feature type="transmembrane region" description="Helical" evidence="1">
    <location>
        <begin position="42"/>
        <end position="64"/>
    </location>
</feature>
<protein>
    <submittedName>
        <fullName evidence="2">Uncharacterized protein</fullName>
    </submittedName>
</protein>
<keyword evidence="1" id="KW-1133">Transmembrane helix</keyword>
<keyword evidence="1" id="KW-0472">Membrane</keyword>
<sequence length="81" mass="9224">MNKRIKKKKAKQAELQRQQELAELEAWLEVNSEDVTKAFRSVGMALSTVFAAWATAFASMSLAVRKWSEQFDETNSNQDEA</sequence>
<accession>A0A0Z8UBK9</accession>
<reference evidence="2 3" key="1">
    <citation type="submission" date="2016-02" db="EMBL/GenBank/DDBJ databases">
        <authorList>
            <consortium name="Pathogen Informatics"/>
        </authorList>
    </citation>
    <scope>NUCLEOTIDE SEQUENCE [LARGE SCALE GENOMIC DNA]</scope>
    <source>
        <strain evidence="2 3">SS993</strain>
    </source>
</reference>
<evidence type="ECO:0000313" key="3">
    <source>
        <dbReference type="Proteomes" id="UP000074903"/>
    </source>
</evidence>